<keyword evidence="1" id="KW-0479">Metal-binding</keyword>
<accession>A0A382DQ68</accession>
<dbReference type="SUPFAM" id="SSF52768">
    <property type="entry name" value="Arginase/deacetylase"/>
    <property type="match status" value="1"/>
</dbReference>
<dbReference type="AlphaFoldDB" id="A0A382DQ68"/>
<dbReference type="Pfam" id="PF00491">
    <property type="entry name" value="Arginase"/>
    <property type="match status" value="1"/>
</dbReference>
<dbReference type="PIRSF" id="PIRSF036979">
    <property type="entry name" value="Arginase"/>
    <property type="match status" value="1"/>
</dbReference>
<reference evidence="3" key="1">
    <citation type="submission" date="2018-05" db="EMBL/GenBank/DDBJ databases">
        <authorList>
            <person name="Lanie J.A."/>
            <person name="Ng W.-L."/>
            <person name="Kazmierczak K.M."/>
            <person name="Andrzejewski T.M."/>
            <person name="Davidsen T.M."/>
            <person name="Wayne K.J."/>
            <person name="Tettelin H."/>
            <person name="Glass J.I."/>
            <person name="Rusch D."/>
            <person name="Podicherti R."/>
            <person name="Tsui H.-C.T."/>
            <person name="Winkler M.E."/>
        </authorList>
    </citation>
    <scope>NUCLEOTIDE SEQUENCE</scope>
</reference>
<sequence length="333" mass="36838">MTEIKDTPVRLDFPFVGIPSFLRSQICTDLDQLDADIAVFGIPHDEGSPFLTGSRMGPRSIREHSLRFGREGSIYDPETRTQYLSEELSQGLIADVGDVDVWPTEVRTTFKNATDMTRKILAKGAFPVMLGGDHGVTYPVVRGFNEPLHVMHFDAHIDYAPFIHDLQFTNGHPFSNIKPLQHVESLTQIGIRSLRSAQSQIHASIDDGNRVITMGEFREIGGQGVAEILPRDAACYISVDIDVLDISLVPGCVSAEPNGMNYAELRDTLAALTTHTNVIGFDLVEVNPQLDVGTGTTSYLAAHTVIEFLGFLCSQPRWAERRAERAKQRTARC</sequence>
<dbReference type="GO" id="GO:0008783">
    <property type="term" value="F:agmatinase activity"/>
    <property type="evidence" value="ECO:0007669"/>
    <property type="project" value="TreeGrafter"/>
</dbReference>
<dbReference type="InterPro" id="IPR023696">
    <property type="entry name" value="Ureohydrolase_dom_sf"/>
</dbReference>
<evidence type="ECO:0000313" key="3">
    <source>
        <dbReference type="EMBL" id="SVB40124.1"/>
    </source>
</evidence>
<protein>
    <recommendedName>
        <fullName evidence="4">Arginase</fullName>
    </recommendedName>
</protein>
<organism evidence="3">
    <name type="scientific">marine metagenome</name>
    <dbReference type="NCBI Taxonomy" id="408172"/>
    <lineage>
        <taxon>unclassified sequences</taxon>
        <taxon>metagenomes</taxon>
        <taxon>ecological metagenomes</taxon>
    </lineage>
</organism>
<keyword evidence="2" id="KW-0378">Hydrolase</keyword>
<gene>
    <name evidence="3" type="ORF">METZ01_LOCUS192978</name>
</gene>
<dbReference type="InterPro" id="IPR006035">
    <property type="entry name" value="Ureohydrolase"/>
</dbReference>
<evidence type="ECO:0008006" key="4">
    <source>
        <dbReference type="Google" id="ProtNLM"/>
    </source>
</evidence>
<dbReference type="GO" id="GO:0033389">
    <property type="term" value="P:putrescine biosynthetic process from arginine, via agmatine"/>
    <property type="evidence" value="ECO:0007669"/>
    <property type="project" value="TreeGrafter"/>
</dbReference>
<dbReference type="PANTHER" id="PTHR11358">
    <property type="entry name" value="ARGINASE/AGMATINASE"/>
    <property type="match status" value="1"/>
</dbReference>
<dbReference type="PROSITE" id="PS51409">
    <property type="entry name" value="ARGINASE_2"/>
    <property type="match status" value="1"/>
</dbReference>
<dbReference type="PANTHER" id="PTHR11358:SF26">
    <property type="entry name" value="GUANIDINO ACID HYDROLASE, MITOCHONDRIAL"/>
    <property type="match status" value="1"/>
</dbReference>
<name>A0A382DQ68_9ZZZZ</name>
<dbReference type="Gene3D" id="3.40.800.10">
    <property type="entry name" value="Ureohydrolase domain"/>
    <property type="match status" value="1"/>
</dbReference>
<dbReference type="GO" id="GO:0046872">
    <property type="term" value="F:metal ion binding"/>
    <property type="evidence" value="ECO:0007669"/>
    <property type="project" value="UniProtKB-KW"/>
</dbReference>
<evidence type="ECO:0000256" key="1">
    <source>
        <dbReference type="ARBA" id="ARBA00022723"/>
    </source>
</evidence>
<proteinExistence type="predicted"/>
<dbReference type="EMBL" id="UINC01040360">
    <property type="protein sequence ID" value="SVB40124.1"/>
    <property type="molecule type" value="Genomic_DNA"/>
</dbReference>
<evidence type="ECO:0000256" key="2">
    <source>
        <dbReference type="ARBA" id="ARBA00022801"/>
    </source>
</evidence>